<sequence>MRTRWKRRAARGCAGFCESNAWIAPSLRRGKRNRDIGCTAFQEDGGTPGDVDPRATSGSEVGMESHPAKTSGEASLFGRLTSREIHVGDVITVYILGSGSFHGGFTGVVLKSTPSHLHLGLFGHEDASNGPERPIVAEAIIRYDHVSCVVRRLA</sequence>
<evidence type="ECO:0000256" key="1">
    <source>
        <dbReference type="SAM" id="MobiDB-lite"/>
    </source>
</evidence>
<evidence type="ECO:0000313" key="3">
    <source>
        <dbReference type="Proteomes" id="UP000642910"/>
    </source>
</evidence>
<name>A0ABS0F1R4_9BACL</name>
<organism evidence="2 3">
    <name type="scientific">Alicyclobacillus mali</name>
    <name type="common">ex Roth et al. 2021</name>
    <dbReference type="NCBI Taxonomy" id="1123961"/>
    <lineage>
        <taxon>Bacteria</taxon>
        <taxon>Bacillati</taxon>
        <taxon>Bacillota</taxon>
        <taxon>Bacilli</taxon>
        <taxon>Bacillales</taxon>
        <taxon>Alicyclobacillaceae</taxon>
        <taxon>Alicyclobacillus</taxon>
    </lineage>
</organism>
<dbReference type="EMBL" id="JADPKZ010000034">
    <property type="protein sequence ID" value="MBF8377216.1"/>
    <property type="molecule type" value="Genomic_DNA"/>
</dbReference>
<keyword evidence="3" id="KW-1185">Reference proteome</keyword>
<gene>
    <name evidence="2" type="ORF">IW967_04950</name>
</gene>
<dbReference type="Proteomes" id="UP000642910">
    <property type="component" value="Unassembled WGS sequence"/>
</dbReference>
<feature type="region of interest" description="Disordered" evidence="1">
    <location>
        <begin position="38"/>
        <end position="72"/>
    </location>
</feature>
<protein>
    <submittedName>
        <fullName evidence="2">Uncharacterized protein</fullName>
    </submittedName>
</protein>
<dbReference type="RefSeq" id="WP_156468412.1">
    <property type="nucleotide sequence ID" value="NZ_JADPKZ010000034.1"/>
</dbReference>
<evidence type="ECO:0000313" key="2">
    <source>
        <dbReference type="EMBL" id="MBF8377216.1"/>
    </source>
</evidence>
<proteinExistence type="predicted"/>
<reference evidence="2 3" key="1">
    <citation type="submission" date="2020-11" db="EMBL/GenBank/DDBJ databases">
        <title>Genomic insight of Alicyclobacillus mali FL 18 reveals a new arsenic-resistant strain, with potential in environmental biotechnology.</title>
        <authorList>
            <person name="Fiorentino G."/>
            <person name="Gallo G."/>
            <person name="Aulitto M."/>
        </authorList>
    </citation>
    <scope>NUCLEOTIDE SEQUENCE [LARGE SCALE GENOMIC DNA]</scope>
    <source>
        <strain evidence="2 3">FL 18</strain>
    </source>
</reference>
<comment type="caution">
    <text evidence="2">The sequence shown here is derived from an EMBL/GenBank/DDBJ whole genome shotgun (WGS) entry which is preliminary data.</text>
</comment>
<accession>A0ABS0F1R4</accession>